<gene>
    <name evidence="2" type="ORF">LNKW23_08920</name>
</gene>
<name>A0ABQ6LEA2_9RHOB</name>
<feature type="compositionally biased region" description="Acidic residues" evidence="1">
    <location>
        <begin position="110"/>
        <end position="120"/>
    </location>
</feature>
<dbReference type="RefSeq" id="WP_285670394.1">
    <property type="nucleotide sequence ID" value="NZ_BSYI01000005.1"/>
</dbReference>
<comment type="caution">
    <text evidence="2">The sequence shown here is derived from an EMBL/GenBank/DDBJ whole genome shotgun (WGS) entry which is preliminary data.</text>
</comment>
<proteinExistence type="predicted"/>
<evidence type="ECO:0000256" key="1">
    <source>
        <dbReference type="SAM" id="MobiDB-lite"/>
    </source>
</evidence>
<protein>
    <submittedName>
        <fullName evidence="2">DUF177 domain-containing protein</fullName>
    </submittedName>
</protein>
<dbReference type="Pfam" id="PF02620">
    <property type="entry name" value="YceD"/>
    <property type="match status" value="1"/>
</dbReference>
<dbReference type="Proteomes" id="UP001239909">
    <property type="component" value="Unassembled WGS sequence"/>
</dbReference>
<feature type="region of interest" description="Disordered" evidence="1">
    <location>
        <begin position="98"/>
        <end position="122"/>
    </location>
</feature>
<keyword evidence="3" id="KW-1185">Reference proteome</keyword>
<dbReference type="InterPro" id="IPR003772">
    <property type="entry name" value="YceD"/>
</dbReference>
<evidence type="ECO:0000313" key="3">
    <source>
        <dbReference type="Proteomes" id="UP001239909"/>
    </source>
</evidence>
<reference evidence="2 3" key="1">
    <citation type="submission" date="2023-04" db="EMBL/GenBank/DDBJ databases">
        <title>Marinoamorphus aggregata gen. nov., sp. Nov., isolate from tissue of brittle star Ophioplocus japonicus.</title>
        <authorList>
            <person name="Kawano K."/>
            <person name="Sawayama S."/>
            <person name="Nakagawa S."/>
        </authorList>
    </citation>
    <scope>NUCLEOTIDE SEQUENCE [LARGE SCALE GENOMIC DNA]</scope>
    <source>
        <strain evidence="2 3">NKW23</strain>
    </source>
</reference>
<sequence length="189" mass="20556">MTDADTLPLPFHHPVMVARLSRDRETPVELVPTDEENAALARFLDVVALAGVRLTGRMVPWQEAGWRFEGQLAAEVEQACVITLEPVRAHVDQPVERRYLPRADGATPDAAEETEVDDDAPDRFADRIDLVETLAEALALAIEPYPRAEGAELGRMVVGPPGTAPLTDEAMRPFAGLEALKRKLESGGG</sequence>
<dbReference type="EMBL" id="BSYI01000005">
    <property type="protein sequence ID" value="GMG81679.1"/>
    <property type="molecule type" value="Genomic_DNA"/>
</dbReference>
<accession>A0ABQ6LEA2</accession>
<organism evidence="2 3">
    <name type="scientific">Paralimibaculum aggregatum</name>
    <dbReference type="NCBI Taxonomy" id="3036245"/>
    <lineage>
        <taxon>Bacteria</taxon>
        <taxon>Pseudomonadati</taxon>
        <taxon>Pseudomonadota</taxon>
        <taxon>Alphaproteobacteria</taxon>
        <taxon>Rhodobacterales</taxon>
        <taxon>Paracoccaceae</taxon>
        <taxon>Paralimibaculum</taxon>
    </lineage>
</organism>
<evidence type="ECO:0000313" key="2">
    <source>
        <dbReference type="EMBL" id="GMG81679.1"/>
    </source>
</evidence>